<organism evidence="1 2">
    <name type="scientific">Lysinibacillus irui</name>
    <dbReference type="NCBI Taxonomy" id="2998077"/>
    <lineage>
        <taxon>Bacteria</taxon>
        <taxon>Bacillati</taxon>
        <taxon>Bacillota</taxon>
        <taxon>Bacilli</taxon>
        <taxon>Bacillales</taxon>
        <taxon>Bacillaceae</taxon>
        <taxon>Lysinibacillus</taxon>
    </lineage>
</organism>
<proteinExistence type="predicted"/>
<protein>
    <submittedName>
        <fullName evidence="1">Iron-dependent peroxidase</fullName>
    </submittedName>
</protein>
<accession>A0AAJ5RK08</accession>
<evidence type="ECO:0000313" key="2">
    <source>
        <dbReference type="Proteomes" id="UP001219585"/>
    </source>
</evidence>
<reference evidence="1" key="1">
    <citation type="submission" date="2022-11" db="EMBL/GenBank/DDBJ databases">
        <title>Lysinibacillus irui.</title>
        <authorList>
            <person name="Akintayo S.O."/>
        </authorList>
    </citation>
    <scope>NUCLEOTIDE SEQUENCE</scope>
    <source>
        <strain evidence="1">IRB4-01</strain>
    </source>
</reference>
<dbReference type="EMBL" id="CP113527">
    <property type="protein sequence ID" value="WDV05459.1"/>
    <property type="molecule type" value="Genomic_DNA"/>
</dbReference>
<dbReference type="GO" id="GO:0004601">
    <property type="term" value="F:peroxidase activity"/>
    <property type="evidence" value="ECO:0007669"/>
    <property type="project" value="UniProtKB-KW"/>
</dbReference>
<dbReference type="AlphaFoldDB" id="A0AAJ5RK08"/>
<name>A0AAJ5RK08_9BACI</name>
<sequence length="231" mass="27892">MAMNYIWDLLIKAEDEGLSKKDINFHLAETYSPYMELSPQFLNTQLVEQHVEVNPYYRYFDIFNNLFHPDNTSDRAFREYLFDIVLHFLADIDRMQGMNKKEFFIRFILKDIEANVFGNVVRQNIRSFSKKEQEIVVLNMLRLYQTGDEIYLLKDTLKRLFKGCFIYVKSEEQDELLLYISQKKTEQNEQKVQLIQEIFLPISFHLEVYWQYHFGIIDAEETMKLDRIALY</sequence>
<dbReference type="KEGG" id="liu:OU989_14225"/>
<evidence type="ECO:0000313" key="1">
    <source>
        <dbReference type="EMBL" id="WDV05459.1"/>
    </source>
</evidence>
<gene>
    <name evidence="1" type="ORF">OU989_14225</name>
</gene>
<dbReference type="Proteomes" id="UP001219585">
    <property type="component" value="Chromosome"/>
</dbReference>
<keyword evidence="1" id="KW-0575">Peroxidase</keyword>
<dbReference type="RefSeq" id="WP_274793684.1">
    <property type="nucleotide sequence ID" value="NZ_CP113527.1"/>
</dbReference>
<keyword evidence="1" id="KW-0560">Oxidoreductase</keyword>